<evidence type="ECO:0000313" key="1">
    <source>
        <dbReference type="EMBL" id="AKF10092.1"/>
    </source>
</evidence>
<proteinExistence type="predicted"/>
<accession>A0A0F6W8H3</accession>
<organism evidence="1 2">
    <name type="scientific">Sandaracinus amylolyticus</name>
    <dbReference type="NCBI Taxonomy" id="927083"/>
    <lineage>
        <taxon>Bacteria</taxon>
        <taxon>Pseudomonadati</taxon>
        <taxon>Myxococcota</taxon>
        <taxon>Polyangia</taxon>
        <taxon>Polyangiales</taxon>
        <taxon>Sandaracinaceae</taxon>
        <taxon>Sandaracinus</taxon>
    </lineage>
</organism>
<keyword evidence="2" id="KW-1185">Reference proteome</keyword>
<name>A0A0F6W8H3_9BACT</name>
<evidence type="ECO:0000313" key="2">
    <source>
        <dbReference type="Proteomes" id="UP000034883"/>
    </source>
</evidence>
<gene>
    <name evidence="1" type="ORF">DB32_007241</name>
</gene>
<dbReference type="Proteomes" id="UP000034883">
    <property type="component" value="Chromosome"/>
</dbReference>
<protein>
    <submittedName>
        <fullName evidence="1">Uncharacterized protein</fullName>
    </submittedName>
</protein>
<sequence length="39" mass="4218">MAVILRCLDRAASSAASYASIREGPGWESWTSFVVVCAR</sequence>
<dbReference type="KEGG" id="samy:DB32_007241"/>
<dbReference type="AlphaFoldDB" id="A0A0F6W8H3"/>
<dbReference type="EMBL" id="CP011125">
    <property type="protein sequence ID" value="AKF10092.1"/>
    <property type="molecule type" value="Genomic_DNA"/>
</dbReference>
<reference evidence="1 2" key="1">
    <citation type="submission" date="2015-03" db="EMBL/GenBank/DDBJ databases">
        <title>Genome assembly of Sandaracinus amylolyticus DSM 53668.</title>
        <authorList>
            <person name="Sharma G."/>
            <person name="Subramanian S."/>
        </authorList>
    </citation>
    <scope>NUCLEOTIDE SEQUENCE [LARGE SCALE GENOMIC DNA]</scope>
    <source>
        <strain evidence="1 2">DSM 53668</strain>
    </source>
</reference>